<dbReference type="Gene3D" id="2.40.160.50">
    <property type="entry name" value="membrane protein fhac: a member of the omp85/tpsb transporter family"/>
    <property type="match status" value="1"/>
</dbReference>
<evidence type="ECO:0000256" key="6">
    <source>
        <dbReference type="SAM" id="SignalP"/>
    </source>
</evidence>
<evidence type="ECO:0000256" key="2">
    <source>
        <dbReference type="ARBA" id="ARBA00022692"/>
    </source>
</evidence>
<dbReference type="EMBL" id="JADIME010000010">
    <property type="protein sequence ID" value="MBO8464523.1"/>
    <property type="molecule type" value="Genomic_DNA"/>
</dbReference>
<protein>
    <submittedName>
        <fullName evidence="8">BamA/TamA family outer membrane protein</fullName>
    </submittedName>
</protein>
<comment type="caution">
    <text evidence="8">The sequence shown here is derived from an EMBL/GenBank/DDBJ whole genome shotgun (WGS) entry which is preliminary data.</text>
</comment>
<keyword evidence="2" id="KW-0812">Transmembrane</keyword>
<dbReference type="GO" id="GO:0019867">
    <property type="term" value="C:outer membrane"/>
    <property type="evidence" value="ECO:0007669"/>
    <property type="project" value="InterPro"/>
</dbReference>
<evidence type="ECO:0000256" key="1">
    <source>
        <dbReference type="ARBA" id="ARBA00004370"/>
    </source>
</evidence>
<reference evidence="8" key="1">
    <citation type="submission" date="2020-10" db="EMBL/GenBank/DDBJ databases">
        <authorList>
            <person name="Gilroy R."/>
        </authorList>
    </citation>
    <scope>NUCLEOTIDE SEQUENCE</scope>
    <source>
        <strain evidence="8">10037</strain>
    </source>
</reference>
<dbReference type="PANTHER" id="PTHR12815">
    <property type="entry name" value="SORTING AND ASSEMBLY MACHINERY SAMM50 PROTEIN FAMILY MEMBER"/>
    <property type="match status" value="1"/>
</dbReference>
<keyword evidence="5" id="KW-0998">Cell outer membrane</keyword>
<feature type="signal peptide" evidence="6">
    <location>
        <begin position="1"/>
        <end position="26"/>
    </location>
</feature>
<dbReference type="InterPro" id="IPR000184">
    <property type="entry name" value="Bac_surfAg_D15"/>
</dbReference>
<keyword evidence="4" id="KW-0472">Membrane</keyword>
<evidence type="ECO:0000256" key="3">
    <source>
        <dbReference type="ARBA" id="ARBA00022729"/>
    </source>
</evidence>
<dbReference type="InterPro" id="IPR039910">
    <property type="entry name" value="D15-like"/>
</dbReference>
<feature type="domain" description="Bacterial surface antigen (D15)" evidence="7">
    <location>
        <begin position="370"/>
        <end position="741"/>
    </location>
</feature>
<evidence type="ECO:0000256" key="5">
    <source>
        <dbReference type="ARBA" id="ARBA00023237"/>
    </source>
</evidence>
<dbReference type="Pfam" id="PF01103">
    <property type="entry name" value="Omp85"/>
    <property type="match status" value="1"/>
</dbReference>
<sequence length="744" mass="84629">MKRRSTYMTIAAFMALLLAISCSTTKVLPEGTYRLAKNTVEITAGKEDKKNLSVSELEQYIKQSPNKYFVFGWNPFLNIYNWSNGKGDGWDRFVKKIGVPPVQFDPSAIESSKENIISHLKYKGFYGSCVQDTVIYRKRRAKVRYEVFPGKRFPIKEITYDIADSLMLSLAMADISGSLVREGDYLSESSLESESQRLSSIYRNNGYYGFSKNYVFFEADTTLVRDSALLEISIRNHTRGSQPADSTRHRRYRIGKVRIKYPEDMKVRESLLKRLNRITPGALYDEQDINTTYSRFSGVRLFGSVNINLTETEGDRVDCDISLTQSKIQGMKLNMEASTNSSGLFGVSPSLSYYNKNIFRGGEWFTLGFMGNFQFKFNDPIRSTELGISAGISFPEFLFLPDSLFGSTVPRSDLNLSYNYQSRPEYTRNIISTSFGYSWNTGEKFYYTLTPVQLNIIRLFNLDPEFYADLSNNPYLQSAYQNHFDLGLGGSVYYTTDNSMNPKRSYFYSRLQVDLAGNFLSLFNPLMPTDAAGNRMIWNTPYSQFARAELSIVKTWVFGDKGNHSIALRGTGGIGYSYGNSDAMPFEKQFYAGGASSLRGWQSRAVGPGMSPMNENFVIPNQTGDIKLEANLEYRFRVFWKIAGALFVDAGNVWNLRSSYEGDPGVLRKDTFFQSIALNWGLGLRLDLDFVLLRLDMGIRLHDPSLMNQGTDEDPLYRRVGWISPSRWFGKNTFAIHFGVGYPF</sequence>
<reference evidence="8" key="2">
    <citation type="journal article" date="2021" name="PeerJ">
        <title>Extensive microbial diversity within the chicken gut microbiome revealed by metagenomics and culture.</title>
        <authorList>
            <person name="Gilroy R."/>
            <person name="Ravi A."/>
            <person name="Getino M."/>
            <person name="Pursley I."/>
            <person name="Horton D.L."/>
            <person name="Alikhan N.F."/>
            <person name="Baker D."/>
            <person name="Gharbi K."/>
            <person name="Hall N."/>
            <person name="Watson M."/>
            <person name="Adriaenssens E.M."/>
            <person name="Foster-Nyarko E."/>
            <person name="Jarju S."/>
            <person name="Secka A."/>
            <person name="Antonio M."/>
            <person name="Oren A."/>
            <person name="Chaudhuri R.R."/>
            <person name="La Ragione R."/>
            <person name="Hildebrand F."/>
            <person name="Pallen M.J."/>
        </authorList>
    </citation>
    <scope>NUCLEOTIDE SEQUENCE</scope>
    <source>
        <strain evidence="8">10037</strain>
    </source>
</reference>
<accession>A0A9D9N8K7</accession>
<dbReference type="Gene3D" id="3.10.20.310">
    <property type="entry name" value="membrane protein fhac"/>
    <property type="match status" value="1"/>
</dbReference>
<dbReference type="PROSITE" id="PS51257">
    <property type="entry name" value="PROKAR_LIPOPROTEIN"/>
    <property type="match status" value="1"/>
</dbReference>
<name>A0A9D9N8K7_9BACT</name>
<evidence type="ECO:0000256" key="4">
    <source>
        <dbReference type="ARBA" id="ARBA00023136"/>
    </source>
</evidence>
<evidence type="ECO:0000259" key="7">
    <source>
        <dbReference type="Pfam" id="PF01103"/>
    </source>
</evidence>
<dbReference type="PANTHER" id="PTHR12815:SF47">
    <property type="entry name" value="TRANSLOCATION AND ASSEMBLY MODULE SUBUNIT TAMA"/>
    <property type="match status" value="1"/>
</dbReference>
<comment type="subcellular location">
    <subcellularLocation>
        <location evidence="1">Membrane</location>
    </subcellularLocation>
</comment>
<dbReference type="AlphaFoldDB" id="A0A9D9N8K7"/>
<keyword evidence="3 6" id="KW-0732">Signal</keyword>
<gene>
    <name evidence="8" type="ORF">IAB93_00825</name>
</gene>
<dbReference type="Proteomes" id="UP000823597">
    <property type="component" value="Unassembled WGS sequence"/>
</dbReference>
<evidence type="ECO:0000313" key="8">
    <source>
        <dbReference type="EMBL" id="MBO8464523.1"/>
    </source>
</evidence>
<organism evidence="8 9">
    <name type="scientific">Candidatus Merdivivens pullistercoris</name>
    <dbReference type="NCBI Taxonomy" id="2840873"/>
    <lineage>
        <taxon>Bacteria</taxon>
        <taxon>Pseudomonadati</taxon>
        <taxon>Bacteroidota</taxon>
        <taxon>Bacteroidia</taxon>
        <taxon>Bacteroidales</taxon>
        <taxon>Muribaculaceae</taxon>
        <taxon>Muribaculaceae incertae sedis</taxon>
        <taxon>Candidatus Merdivivens</taxon>
    </lineage>
</organism>
<proteinExistence type="predicted"/>
<feature type="chain" id="PRO_5038736635" evidence="6">
    <location>
        <begin position="27"/>
        <end position="744"/>
    </location>
</feature>
<evidence type="ECO:0000313" key="9">
    <source>
        <dbReference type="Proteomes" id="UP000823597"/>
    </source>
</evidence>